<comment type="caution">
    <text evidence="2">The sequence shown here is derived from an EMBL/GenBank/DDBJ whole genome shotgun (WGS) entry which is preliminary data.</text>
</comment>
<dbReference type="Pfam" id="PF00078">
    <property type="entry name" value="RVT_1"/>
    <property type="match status" value="1"/>
</dbReference>
<keyword evidence="3" id="KW-1185">Reference proteome</keyword>
<dbReference type="CDD" id="cd01650">
    <property type="entry name" value="RT_nLTR_like"/>
    <property type="match status" value="1"/>
</dbReference>
<dbReference type="Proteomes" id="UP001333110">
    <property type="component" value="Unassembled WGS sequence"/>
</dbReference>
<evidence type="ECO:0000313" key="2">
    <source>
        <dbReference type="EMBL" id="KAK4827324.1"/>
    </source>
</evidence>
<dbReference type="PANTHER" id="PTHR33332">
    <property type="entry name" value="REVERSE TRANSCRIPTASE DOMAIN-CONTAINING PROTEIN"/>
    <property type="match status" value="1"/>
</dbReference>
<proteinExistence type="predicted"/>
<dbReference type="EMBL" id="JAUNZN010000002">
    <property type="protein sequence ID" value="KAK4827324.1"/>
    <property type="molecule type" value="Genomic_DNA"/>
</dbReference>
<protein>
    <recommendedName>
        <fullName evidence="1">Reverse transcriptase domain-containing protein</fullName>
    </recommendedName>
</protein>
<dbReference type="AlphaFoldDB" id="A0AAN7NKQ2"/>
<dbReference type="InterPro" id="IPR000477">
    <property type="entry name" value="RT_dom"/>
</dbReference>
<accession>A0AAN7NKQ2</accession>
<reference evidence="2 3" key="1">
    <citation type="journal article" date="2023" name="J. Hered.">
        <title>Chromosome-level genome of the wood stork (Mycteria americana) provides insight into avian chromosome evolution.</title>
        <authorList>
            <person name="Flamio R. Jr."/>
            <person name="Ramstad K.M."/>
        </authorList>
    </citation>
    <scope>NUCLEOTIDE SEQUENCE [LARGE SCALE GENOMIC DNA]</scope>
    <source>
        <strain evidence="2">JAX WOST 10</strain>
    </source>
</reference>
<evidence type="ECO:0000259" key="1">
    <source>
        <dbReference type="Pfam" id="PF00078"/>
    </source>
</evidence>
<sequence length="669" mass="75762">MALNILLQLAWTRRSPEAPPNLGNSERLRELGLFSLEKRRLCRDLIAAFQNLKGASKKDGDRLFCRSCCDRTRGNGFKLREGRFRLDLRKKFFMIRVVKHWHRLPREVGDAPSLETFTVRSGWVMVLRNLTGSKAAISVHAVLTSKDITCGSNYRITVLAEAFNVFFALVFNNTDRPWAARSPESEDYECGNSDFPFVDTEIVRDQLCQLNVHKSMEPDGIHPTVLKELAGVMAGPLLIIYQRSWESGEVPADWKLASVIPIYKKGVREDPGNYRPVSLTSVPGKIMENIILGSIERHLKNIAIIRHSQHGFTKGKSCLITLISFYDKVTSPVDEGKVVDVDFLDFSKAFDPVPHSILLDKLSSCGMSGFTVHWVKNWLKGRAQRVAGSILGPVLFSILIDNLDAGVECTISKFADDTKWEGQEALQRGLDRLEHWTMTNGMKFNKSECRILHLGWSNARQKYKLGEEWLESSPAEKDLGVLADSRLSRSQQCALAAKRANRILGCIKCSITSQSKEVIIPLYSALVRPHLEYCVQFWAPQFKQDVKVLECVRRMAKKLVKGLEGMSCEEQLRTLGLSSLEKRRLRCDLIALYNFLRRGSEEGGADLFSLVSSDRTCGNGSQLCQGRFRLDIRKRFFTRRVVKHWNRLPREVVDAPSLSVSKRNLDNAL</sequence>
<organism evidence="2 3">
    <name type="scientific">Mycteria americana</name>
    <name type="common">Wood stork</name>
    <dbReference type="NCBI Taxonomy" id="33587"/>
    <lineage>
        <taxon>Eukaryota</taxon>
        <taxon>Metazoa</taxon>
        <taxon>Chordata</taxon>
        <taxon>Craniata</taxon>
        <taxon>Vertebrata</taxon>
        <taxon>Euteleostomi</taxon>
        <taxon>Archelosauria</taxon>
        <taxon>Archosauria</taxon>
        <taxon>Dinosauria</taxon>
        <taxon>Saurischia</taxon>
        <taxon>Theropoda</taxon>
        <taxon>Coelurosauria</taxon>
        <taxon>Aves</taxon>
        <taxon>Neognathae</taxon>
        <taxon>Neoaves</taxon>
        <taxon>Aequornithes</taxon>
        <taxon>Ciconiiformes</taxon>
        <taxon>Ciconiidae</taxon>
        <taxon>Mycteria</taxon>
    </lineage>
</organism>
<gene>
    <name evidence="2" type="ORF">QYF61_016574</name>
</gene>
<name>A0AAN7NKQ2_MYCAM</name>
<dbReference type="PRINTS" id="PR01345">
    <property type="entry name" value="CERVTRCPTASE"/>
</dbReference>
<evidence type="ECO:0000313" key="3">
    <source>
        <dbReference type="Proteomes" id="UP001333110"/>
    </source>
</evidence>
<feature type="domain" description="Reverse transcriptase" evidence="1">
    <location>
        <begin position="264"/>
        <end position="459"/>
    </location>
</feature>